<reference evidence="2" key="1">
    <citation type="submission" date="2022-07" db="EMBL/GenBank/DDBJ databases">
        <title>The genome of Lyophyllum shimeji provides insight into the initial evolution of ectomycorrhizal fungal genome.</title>
        <authorList>
            <person name="Kobayashi Y."/>
            <person name="Shibata T."/>
            <person name="Hirakawa H."/>
            <person name="Shigenobu S."/>
            <person name="Nishiyama T."/>
            <person name="Yamada A."/>
            <person name="Hasebe M."/>
            <person name="Kawaguchi M."/>
        </authorList>
    </citation>
    <scope>NUCLEOTIDE SEQUENCE</scope>
    <source>
        <strain evidence="2">AT787</strain>
    </source>
</reference>
<dbReference type="Proteomes" id="UP001063166">
    <property type="component" value="Unassembled WGS sequence"/>
</dbReference>
<keyword evidence="3" id="KW-1185">Reference proteome</keyword>
<evidence type="ECO:0000313" key="3">
    <source>
        <dbReference type="Proteomes" id="UP001063166"/>
    </source>
</evidence>
<dbReference type="EMBL" id="BRPK01000017">
    <property type="protein sequence ID" value="GLB44496.1"/>
    <property type="molecule type" value="Genomic_DNA"/>
</dbReference>
<evidence type="ECO:0000313" key="2">
    <source>
        <dbReference type="EMBL" id="GLB44496.1"/>
    </source>
</evidence>
<feature type="region of interest" description="Disordered" evidence="1">
    <location>
        <begin position="1"/>
        <end position="22"/>
    </location>
</feature>
<comment type="caution">
    <text evidence="2">The sequence shown here is derived from an EMBL/GenBank/DDBJ whole genome shotgun (WGS) entry which is preliminary data.</text>
</comment>
<feature type="compositionally biased region" description="Basic residues" evidence="1">
    <location>
        <begin position="75"/>
        <end position="85"/>
    </location>
</feature>
<name>A0A9P3PZI6_LYOSH</name>
<protein>
    <submittedName>
        <fullName evidence="2">Uncharacterized protein</fullName>
    </submittedName>
</protein>
<organism evidence="2 3">
    <name type="scientific">Lyophyllum shimeji</name>
    <name type="common">Hon-shimeji</name>
    <name type="synonym">Tricholoma shimeji</name>
    <dbReference type="NCBI Taxonomy" id="47721"/>
    <lineage>
        <taxon>Eukaryota</taxon>
        <taxon>Fungi</taxon>
        <taxon>Dikarya</taxon>
        <taxon>Basidiomycota</taxon>
        <taxon>Agaricomycotina</taxon>
        <taxon>Agaricomycetes</taxon>
        <taxon>Agaricomycetidae</taxon>
        <taxon>Agaricales</taxon>
        <taxon>Tricholomatineae</taxon>
        <taxon>Lyophyllaceae</taxon>
        <taxon>Lyophyllum</taxon>
    </lineage>
</organism>
<gene>
    <name evidence="2" type="ORF">LshimejAT787_1701230</name>
</gene>
<evidence type="ECO:0000256" key="1">
    <source>
        <dbReference type="SAM" id="MobiDB-lite"/>
    </source>
</evidence>
<dbReference type="AlphaFoldDB" id="A0A9P3PZI6"/>
<feature type="region of interest" description="Disordered" evidence="1">
    <location>
        <begin position="59"/>
        <end position="85"/>
    </location>
</feature>
<sequence length="271" mass="30072">MSFHSLSRRNPDSSSSSPISETGDVSALESHWRISPDLSLANVAAAAWSNEEQQSLNDLANATPTNDKNAYKLGPHARRRRKHRPRSLSGLFHQDRQGLSFVKFLLFFALALIAPLENGVLFQCCTGCCRYGFYRKNFAMKECLDENPGGLKSDFEAFYKTLSTAAKKVYNERAKAAISPDHLHVAHSDQISFDAAESCKCGKETKVERSTTSICTRPSRWPSLRHITTPLIRSLSPFLSSSPSLCRSCTPGDLGVYSFMPFSLVFVSHSL</sequence>
<accession>A0A9P3PZI6</accession>
<proteinExistence type="predicted"/>
<feature type="compositionally biased region" description="Polar residues" evidence="1">
    <location>
        <begin position="59"/>
        <end position="68"/>
    </location>
</feature>
<dbReference type="OrthoDB" id="3270127at2759"/>